<comment type="caution">
    <text evidence="2">The sequence shown here is derived from an EMBL/GenBank/DDBJ whole genome shotgun (WGS) entry which is preliminary data.</text>
</comment>
<keyword evidence="1" id="KW-1133">Transmembrane helix</keyword>
<keyword evidence="1" id="KW-0472">Membrane</keyword>
<keyword evidence="3" id="KW-1185">Reference proteome</keyword>
<sequence length="174" mass="19484">MTRAEYRDFDENGRAKNVKCLQNGVSASVGRLDYCKDCNVRALESKRDSAPASRPPTAYLNILPCLVLPWAVLYLILNRPLLPGRPLFPPQLATANAAPSSLGSFLSSSNLFGDRPNWETWIERYLNSKSQPAASESRDDTFFAIPVPLPRSRFCSTLPRDKHMTIIEEDPTRS</sequence>
<feature type="transmembrane region" description="Helical" evidence="1">
    <location>
        <begin position="58"/>
        <end position="77"/>
    </location>
</feature>
<reference evidence="2" key="1">
    <citation type="journal article" date="2023" name="Mol. Phylogenet. Evol.">
        <title>Genome-scale phylogeny and comparative genomics of the fungal order Sordariales.</title>
        <authorList>
            <person name="Hensen N."/>
            <person name="Bonometti L."/>
            <person name="Westerberg I."/>
            <person name="Brannstrom I.O."/>
            <person name="Guillou S."/>
            <person name="Cros-Aarteil S."/>
            <person name="Calhoun S."/>
            <person name="Haridas S."/>
            <person name="Kuo A."/>
            <person name="Mondo S."/>
            <person name="Pangilinan J."/>
            <person name="Riley R."/>
            <person name="LaButti K."/>
            <person name="Andreopoulos B."/>
            <person name="Lipzen A."/>
            <person name="Chen C."/>
            <person name="Yan M."/>
            <person name="Daum C."/>
            <person name="Ng V."/>
            <person name="Clum A."/>
            <person name="Steindorff A."/>
            <person name="Ohm R.A."/>
            <person name="Martin F."/>
            <person name="Silar P."/>
            <person name="Natvig D.O."/>
            <person name="Lalanne C."/>
            <person name="Gautier V."/>
            <person name="Ament-Velasquez S.L."/>
            <person name="Kruys A."/>
            <person name="Hutchinson M.I."/>
            <person name="Powell A.J."/>
            <person name="Barry K."/>
            <person name="Miller A.N."/>
            <person name="Grigoriev I.V."/>
            <person name="Debuchy R."/>
            <person name="Gladieux P."/>
            <person name="Hiltunen Thoren M."/>
            <person name="Johannesson H."/>
        </authorList>
    </citation>
    <scope>NUCLEOTIDE SEQUENCE</scope>
    <source>
        <strain evidence="2">CBS 508.74</strain>
    </source>
</reference>
<reference evidence="2" key="2">
    <citation type="submission" date="2023-05" db="EMBL/GenBank/DDBJ databases">
        <authorList>
            <consortium name="Lawrence Berkeley National Laboratory"/>
            <person name="Steindorff A."/>
            <person name="Hensen N."/>
            <person name="Bonometti L."/>
            <person name="Westerberg I."/>
            <person name="Brannstrom I.O."/>
            <person name="Guillou S."/>
            <person name="Cros-Aarteil S."/>
            <person name="Calhoun S."/>
            <person name="Haridas S."/>
            <person name="Kuo A."/>
            <person name="Mondo S."/>
            <person name="Pangilinan J."/>
            <person name="Riley R."/>
            <person name="Labutti K."/>
            <person name="Andreopoulos B."/>
            <person name="Lipzen A."/>
            <person name="Chen C."/>
            <person name="Yanf M."/>
            <person name="Daum C."/>
            <person name="Ng V."/>
            <person name="Clum A."/>
            <person name="Ohm R."/>
            <person name="Martin F."/>
            <person name="Silar P."/>
            <person name="Natvig D."/>
            <person name="Lalanne C."/>
            <person name="Gautier V."/>
            <person name="Ament-Velasquez S.L."/>
            <person name="Kruys A."/>
            <person name="Hutchinson M.I."/>
            <person name="Powell A.J."/>
            <person name="Barry K."/>
            <person name="Miller A.N."/>
            <person name="Grigoriev I.V."/>
            <person name="Debuchy R."/>
            <person name="Gladieux P."/>
            <person name="Thoren M.H."/>
            <person name="Johannesson H."/>
        </authorList>
    </citation>
    <scope>NUCLEOTIDE SEQUENCE</scope>
    <source>
        <strain evidence="2">CBS 508.74</strain>
    </source>
</reference>
<dbReference type="AlphaFoldDB" id="A0AAN6T966"/>
<proteinExistence type="predicted"/>
<protein>
    <submittedName>
        <fullName evidence="2">Uncharacterized protein</fullName>
    </submittedName>
</protein>
<evidence type="ECO:0000313" key="3">
    <source>
        <dbReference type="Proteomes" id="UP001302812"/>
    </source>
</evidence>
<accession>A0AAN6T966</accession>
<evidence type="ECO:0000313" key="2">
    <source>
        <dbReference type="EMBL" id="KAK4108492.1"/>
    </source>
</evidence>
<name>A0AAN6T966_9PEZI</name>
<evidence type="ECO:0000256" key="1">
    <source>
        <dbReference type="SAM" id="Phobius"/>
    </source>
</evidence>
<dbReference type="GeneID" id="89933758"/>
<dbReference type="RefSeq" id="XP_064666062.1">
    <property type="nucleotide sequence ID" value="XM_064809634.1"/>
</dbReference>
<keyword evidence="1" id="KW-0812">Transmembrane</keyword>
<dbReference type="EMBL" id="MU853363">
    <property type="protein sequence ID" value="KAK4108492.1"/>
    <property type="molecule type" value="Genomic_DNA"/>
</dbReference>
<organism evidence="2 3">
    <name type="scientific">Canariomyces notabilis</name>
    <dbReference type="NCBI Taxonomy" id="2074819"/>
    <lineage>
        <taxon>Eukaryota</taxon>
        <taxon>Fungi</taxon>
        <taxon>Dikarya</taxon>
        <taxon>Ascomycota</taxon>
        <taxon>Pezizomycotina</taxon>
        <taxon>Sordariomycetes</taxon>
        <taxon>Sordariomycetidae</taxon>
        <taxon>Sordariales</taxon>
        <taxon>Chaetomiaceae</taxon>
        <taxon>Canariomyces</taxon>
    </lineage>
</organism>
<dbReference type="Proteomes" id="UP001302812">
    <property type="component" value="Unassembled WGS sequence"/>
</dbReference>
<gene>
    <name evidence="2" type="ORF">N656DRAFT_433592</name>
</gene>